<evidence type="ECO:0000256" key="3">
    <source>
        <dbReference type="SAM" id="MobiDB-lite"/>
    </source>
</evidence>
<dbReference type="PANTHER" id="PTHR21677:SF1">
    <property type="entry name" value="PROTEIN CRAMPED-LIKE"/>
    <property type="match status" value="1"/>
</dbReference>
<dbReference type="GO" id="GO:0005634">
    <property type="term" value="C:nucleus"/>
    <property type="evidence" value="ECO:0007669"/>
    <property type="project" value="TreeGrafter"/>
</dbReference>
<evidence type="ECO:0000256" key="1">
    <source>
        <dbReference type="ARBA" id="ARBA00023125"/>
    </source>
</evidence>
<feature type="compositionally biased region" description="Polar residues" evidence="3">
    <location>
        <begin position="268"/>
        <end position="285"/>
    </location>
</feature>
<reference evidence="4" key="1">
    <citation type="submission" date="2019-08" db="EMBL/GenBank/DDBJ databases">
        <title>The genome of the North American firefly Photinus pyralis.</title>
        <authorList>
            <consortium name="Photinus pyralis genome working group"/>
            <person name="Fallon T.R."/>
            <person name="Sander Lower S.E."/>
            <person name="Weng J.-K."/>
        </authorList>
    </citation>
    <scope>NUCLEOTIDE SEQUENCE</scope>
    <source>
        <strain evidence="4">TRF0915ILg1</strain>
        <tissue evidence="4">Whole body</tissue>
    </source>
</reference>
<feature type="region of interest" description="Disordered" evidence="3">
    <location>
        <begin position="341"/>
        <end position="377"/>
    </location>
</feature>
<accession>A0A8K0D0C8</accession>
<keyword evidence="5" id="KW-1185">Reference proteome</keyword>
<feature type="region of interest" description="Disordered" evidence="3">
    <location>
        <begin position="191"/>
        <end position="212"/>
    </location>
</feature>
<dbReference type="InterPro" id="IPR055315">
    <property type="entry name" value="Cramped-like"/>
</dbReference>
<feature type="region of interest" description="Disordered" evidence="3">
    <location>
        <begin position="114"/>
        <end position="156"/>
    </location>
</feature>
<organism evidence="4 5">
    <name type="scientific">Ignelater luminosus</name>
    <name type="common">Cucubano</name>
    <name type="synonym">Pyrophorus luminosus</name>
    <dbReference type="NCBI Taxonomy" id="2038154"/>
    <lineage>
        <taxon>Eukaryota</taxon>
        <taxon>Metazoa</taxon>
        <taxon>Ecdysozoa</taxon>
        <taxon>Arthropoda</taxon>
        <taxon>Hexapoda</taxon>
        <taxon>Insecta</taxon>
        <taxon>Pterygota</taxon>
        <taxon>Neoptera</taxon>
        <taxon>Endopterygota</taxon>
        <taxon>Coleoptera</taxon>
        <taxon>Polyphaga</taxon>
        <taxon>Elateriformia</taxon>
        <taxon>Elateroidea</taxon>
        <taxon>Elateridae</taxon>
        <taxon>Agrypninae</taxon>
        <taxon>Pyrophorini</taxon>
        <taxon>Ignelater</taxon>
    </lineage>
</organism>
<dbReference type="Proteomes" id="UP000801492">
    <property type="component" value="Unassembled WGS sequence"/>
</dbReference>
<protein>
    <submittedName>
        <fullName evidence="4">Uncharacterized protein</fullName>
    </submittedName>
</protein>
<dbReference type="OrthoDB" id="515799at2759"/>
<dbReference type="GO" id="GO:0003677">
    <property type="term" value="F:DNA binding"/>
    <property type="evidence" value="ECO:0007669"/>
    <property type="project" value="UniProtKB-KW"/>
</dbReference>
<keyword evidence="2" id="KW-0539">Nucleus</keyword>
<feature type="compositionally biased region" description="Basic and acidic residues" evidence="3">
    <location>
        <begin position="354"/>
        <end position="368"/>
    </location>
</feature>
<gene>
    <name evidence="4" type="ORF">ILUMI_11308</name>
</gene>
<proteinExistence type="predicted"/>
<evidence type="ECO:0000313" key="5">
    <source>
        <dbReference type="Proteomes" id="UP000801492"/>
    </source>
</evidence>
<comment type="caution">
    <text evidence="4">The sequence shown here is derived from an EMBL/GenBank/DDBJ whole genome shotgun (WGS) entry which is preliminary data.</text>
</comment>
<evidence type="ECO:0000256" key="2">
    <source>
        <dbReference type="ARBA" id="ARBA00023242"/>
    </source>
</evidence>
<dbReference type="GO" id="GO:0003682">
    <property type="term" value="F:chromatin binding"/>
    <property type="evidence" value="ECO:0007669"/>
    <property type="project" value="InterPro"/>
</dbReference>
<sequence length="683" mass="75169">MSQNPRIKASLPLQKRLSTLIKHLSCKWKTAEASAYENALFSSNPITSDCVPEKKVVEENKSILDPHLRLAPPSKITIEVPTINLSEYLTSHSICLNAFEERIGVKTPGEQLWVAKGTTRKGGTKRARNESNSEKSSPNSHKQPVSSIINNTDNNENCINDTDMSLNVDEVVDEAVNTLLALQNQILSNNTEEKNTEEVKMETSEDSKDTEKKEQYISFIRNGWTSENCGTLTIGELYLMFGSNSRLLVEYGWDQSEKITPKTETETCDSVNNDNQDASANNISDPTPGPSTEDDLSKKPVEEGSNLKSTLERLLSIAKLHYRKNIVHCPCGHVCGNTKNNTTIRSKPVSKTNKVGEKNCSDNGDKSTSDSGNTEPKITVSTSVVPIIIQSPVSVFRRPVSPSIDSLRAQLDSIQRLKPRYCNRRGRRPRTKQVVVERRLPLLPNKIDNGRQIVQMNIVSQDDIRTTPRIIAPKILNIDKTEHNIVPTNNIGVQLDTTNGISTMNEVPNTFGSSVVTANIDNNCIMASSSTIDITDNAVTPSRVGSPTSISNLLELALNPQNDNLLDNQNLVNKDDTGIPSFVGLLSNNMTSATPPTSPSRILKENENNWLNSEVADFSLSSFLGHLESPMKPAQPSTSTAPEDNHLSQDVDAHLQSLLTENSVDYMAKFADLAAQVVSDVKK</sequence>
<feature type="compositionally biased region" description="Polar residues" evidence="3">
    <location>
        <begin position="341"/>
        <end position="353"/>
    </location>
</feature>
<dbReference type="PANTHER" id="PTHR21677">
    <property type="entry name" value="CRAMPED PROTEIN"/>
    <property type="match status" value="1"/>
</dbReference>
<dbReference type="GO" id="GO:0007389">
    <property type="term" value="P:pattern specification process"/>
    <property type="evidence" value="ECO:0007669"/>
    <property type="project" value="TreeGrafter"/>
</dbReference>
<dbReference type="AlphaFoldDB" id="A0A8K0D0C8"/>
<feature type="region of interest" description="Disordered" evidence="3">
    <location>
        <begin position="262"/>
        <end position="305"/>
    </location>
</feature>
<name>A0A8K0D0C8_IGNLU</name>
<evidence type="ECO:0000313" key="4">
    <source>
        <dbReference type="EMBL" id="KAF2894861.1"/>
    </source>
</evidence>
<dbReference type="EMBL" id="VTPC01006523">
    <property type="protein sequence ID" value="KAF2894861.1"/>
    <property type="molecule type" value="Genomic_DNA"/>
</dbReference>
<keyword evidence="1" id="KW-0238">DNA-binding</keyword>